<dbReference type="EC" id="3.5.4.2" evidence="2 6"/>
<dbReference type="Proteomes" id="UP000753961">
    <property type="component" value="Unassembled WGS sequence"/>
</dbReference>
<dbReference type="GO" id="GO:0000034">
    <property type="term" value="F:adenine deaminase activity"/>
    <property type="evidence" value="ECO:0007669"/>
    <property type="project" value="UniProtKB-UniRule"/>
</dbReference>
<dbReference type="Gene3D" id="2.30.40.10">
    <property type="entry name" value="Urease, subunit C, domain 1"/>
    <property type="match status" value="1"/>
</dbReference>
<dbReference type="NCBIfam" id="TIGR01178">
    <property type="entry name" value="ade"/>
    <property type="match status" value="1"/>
</dbReference>
<protein>
    <recommendedName>
        <fullName evidence="2 6">Adenine deaminase</fullName>
        <shortName evidence="6">Adenase</shortName>
        <shortName evidence="6">Adenine aminase</shortName>
        <ecNumber evidence="2 6">3.5.4.2</ecNumber>
    </recommendedName>
</protein>
<dbReference type="PANTHER" id="PTHR11113:SF2">
    <property type="entry name" value="ADENINE DEAMINASE"/>
    <property type="match status" value="1"/>
</dbReference>
<comment type="similarity">
    <text evidence="1 6">Belongs to the metallo-dependent hydrolases superfamily. Adenine deaminase family.</text>
</comment>
<feature type="domain" description="Amidohydrolase-related" evidence="7">
    <location>
        <begin position="44"/>
        <end position="324"/>
    </location>
</feature>
<evidence type="ECO:0000256" key="1">
    <source>
        <dbReference type="ARBA" id="ARBA00006773"/>
    </source>
</evidence>
<evidence type="ECO:0000256" key="3">
    <source>
        <dbReference type="ARBA" id="ARBA00022801"/>
    </source>
</evidence>
<dbReference type="RefSeq" id="WP_222581682.1">
    <property type="nucleotide sequence ID" value="NZ_JAHVHU010000024.1"/>
</dbReference>
<proteinExistence type="inferred from homology"/>
<dbReference type="Pfam" id="PF13382">
    <property type="entry name" value="Adenine_deam_C"/>
    <property type="match status" value="1"/>
</dbReference>
<accession>A0A953L8S7</accession>
<dbReference type="GO" id="GO:0006146">
    <property type="term" value="P:adenine catabolic process"/>
    <property type="evidence" value="ECO:0007669"/>
    <property type="project" value="InterPro"/>
</dbReference>
<evidence type="ECO:0000256" key="6">
    <source>
        <dbReference type="HAMAP-Rule" id="MF_01518"/>
    </source>
</evidence>
<evidence type="ECO:0000259" key="8">
    <source>
        <dbReference type="Pfam" id="PF13382"/>
    </source>
</evidence>
<dbReference type="EMBL" id="JAHVHU010000024">
    <property type="protein sequence ID" value="MBY5960132.1"/>
    <property type="molecule type" value="Genomic_DNA"/>
</dbReference>
<dbReference type="SUPFAM" id="SSF51338">
    <property type="entry name" value="Composite domain of metallo-dependent hydrolases"/>
    <property type="match status" value="1"/>
</dbReference>
<evidence type="ECO:0000256" key="2">
    <source>
        <dbReference type="ARBA" id="ARBA00012782"/>
    </source>
</evidence>
<dbReference type="SUPFAM" id="SSF51556">
    <property type="entry name" value="Metallo-dependent hydrolases"/>
    <property type="match status" value="1"/>
</dbReference>
<evidence type="ECO:0000256" key="4">
    <source>
        <dbReference type="ARBA" id="ARBA00023211"/>
    </source>
</evidence>
<dbReference type="InterPro" id="IPR006680">
    <property type="entry name" value="Amidohydro-rel"/>
</dbReference>
<evidence type="ECO:0000256" key="5">
    <source>
        <dbReference type="ARBA" id="ARBA00047720"/>
    </source>
</evidence>
<dbReference type="HAMAP" id="MF_01518">
    <property type="entry name" value="Adenine_deamin"/>
    <property type="match status" value="1"/>
</dbReference>
<dbReference type="PANTHER" id="PTHR11113">
    <property type="entry name" value="N-ACETYLGLUCOSAMINE-6-PHOSPHATE DEACETYLASE"/>
    <property type="match status" value="1"/>
</dbReference>
<keyword evidence="3 6" id="KW-0378">Hydrolase</keyword>
<name>A0A953L8S7_9BACT</name>
<dbReference type="Gene3D" id="3.20.20.140">
    <property type="entry name" value="Metal-dependent hydrolases"/>
    <property type="match status" value="1"/>
</dbReference>
<keyword evidence="10" id="KW-1185">Reference proteome</keyword>
<gene>
    <name evidence="6 9" type="primary">ade</name>
    <name evidence="9" type="ORF">KUV50_18410</name>
</gene>
<dbReference type="Pfam" id="PF01979">
    <property type="entry name" value="Amidohydro_1"/>
    <property type="match status" value="1"/>
</dbReference>
<dbReference type="CDD" id="cd01295">
    <property type="entry name" value="AdeC"/>
    <property type="match status" value="1"/>
</dbReference>
<dbReference type="InterPro" id="IPR032466">
    <property type="entry name" value="Metal_Hydrolase"/>
</dbReference>
<comment type="catalytic activity">
    <reaction evidence="5 6">
        <text>adenine + H2O + H(+) = hypoxanthine + NH4(+)</text>
        <dbReference type="Rhea" id="RHEA:23688"/>
        <dbReference type="ChEBI" id="CHEBI:15377"/>
        <dbReference type="ChEBI" id="CHEBI:15378"/>
        <dbReference type="ChEBI" id="CHEBI:16708"/>
        <dbReference type="ChEBI" id="CHEBI:17368"/>
        <dbReference type="ChEBI" id="CHEBI:28938"/>
        <dbReference type="EC" id="3.5.4.2"/>
    </reaction>
</comment>
<dbReference type="InterPro" id="IPR006679">
    <property type="entry name" value="Adenine_deam"/>
</dbReference>
<sequence>MSENEIQGHVVDLFNRRVFRGEIQIRAGKIDRIVKLNSEVPDRYILPGFIDAHIHIESSMMVPSEFARLAVRHGTVATVSDPHEIANVLGVEGVDYMIENGQQVPFKFYFGAPSCVPATPFETAGAEIDVDGIRRLMARPEIKYLAEMMNWPGVLARNADVVEKIQAAQHAGKPVDGHAPGLTGDDALRYAQAGITTDHECFTLREAQDKLDAGMKIIIREGSAARNFEALIPLMKNHADQLMFCSDDKHPDELVEGHINTLVTRAIQKGYDLFDVLRVACVHPVAHYNLDVGLLRPGDPADFIIVDDLRQFHIQSTYLNGQQVFDGERVLFPRPINRVINQFQCDPISESSICISDPGEEVRVIQAFDGQLTTGSEWIPIKRNKSGAIESDLDEDVLKIVVVNRYANAKPSIGFIQGFGLKAGAIASTVAHDSHNIIAVGVDDSAIAQAINRLIQEKGGICAVHKENERCMPLPVAGLMSIENGASIAVQYQQIDEMTKSMGSTLQASFMTLSFMALLVIPALKLSDQGLFDGQRFEFVSLVK</sequence>
<evidence type="ECO:0000313" key="10">
    <source>
        <dbReference type="Proteomes" id="UP000753961"/>
    </source>
</evidence>
<organism evidence="9 10">
    <name type="scientific">Membranihabitans marinus</name>
    <dbReference type="NCBI Taxonomy" id="1227546"/>
    <lineage>
        <taxon>Bacteria</taxon>
        <taxon>Pseudomonadati</taxon>
        <taxon>Bacteroidota</taxon>
        <taxon>Saprospiria</taxon>
        <taxon>Saprospirales</taxon>
        <taxon>Saprospiraceae</taxon>
        <taxon>Membranihabitans</taxon>
    </lineage>
</organism>
<comment type="caution">
    <text evidence="9">The sequence shown here is derived from an EMBL/GenBank/DDBJ whole genome shotgun (WGS) entry which is preliminary data.</text>
</comment>
<dbReference type="AlphaFoldDB" id="A0A953L8S7"/>
<feature type="domain" description="Adenine deaminase C-terminal" evidence="8">
    <location>
        <begin position="374"/>
        <end position="538"/>
    </location>
</feature>
<reference evidence="9" key="1">
    <citation type="submission" date="2021-06" db="EMBL/GenBank/DDBJ databases">
        <title>44 bacteria genomes isolated from Dapeng, Shenzhen.</title>
        <authorList>
            <person name="Zheng W."/>
            <person name="Yu S."/>
            <person name="Huang Y."/>
        </authorList>
    </citation>
    <scope>NUCLEOTIDE SEQUENCE</scope>
    <source>
        <strain evidence="9">DP5N28-2</strain>
    </source>
</reference>
<evidence type="ECO:0000259" key="7">
    <source>
        <dbReference type="Pfam" id="PF01979"/>
    </source>
</evidence>
<comment type="cofactor">
    <cofactor evidence="6">
        <name>Mn(2+)</name>
        <dbReference type="ChEBI" id="CHEBI:29035"/>
    </cofactor>
</comment>
<keyword evidence="4 6" id="KW-0464">Manganese</keyword>
<evidence type="ECO:0000313" key="9">
    <source>
        <dbReference type="EMBL" id="MBY5960132.1"/>
    </source>
</evidence>
<dbReference type="InterPro" id="IPR026912">
    <property type="entry name" value="Adenine_deam_C"/>
</dbReference>
<dbReference type="InterPro" id="IPR011059">
    <property type="entry name" value="Metal-dep_hydrolase_composite"/>
</dbReference>